<reference evidence="2 3" key="1">
    <citation type="journal article" date="2015" name="Microbes Environ.">
        <title>Distribution and evolution of nitrogen fixation genes in the phylum bacteroidetes.</title>
        <authorList>
            <person name="Inoue J."/>
            <person name="Oshima K."/>
            <person name="Suda W."/>
            <person name="Sakamoto M."/>
            <person name="Iino T."/>
            <person name="Noda S."/>
            <person name="Hongoh Y."/>
            <person name="Hattori M."/>
            <person name="Ohkuma M."/>
        </authorList>
    </citation>
    <scope>NUCLEOTIDE SEQUENCE [LARGE SCALE GENOMIC DNA]</scope>
    <source>
        <strain evidence="2 3">JCM 15093</strain>
    </source>
</reference>
<dbReference type="Gene3D" id="2.60.40.3620">
    <property type="match status" value="1"/>
</dbReference>
<dbReference type="OrthoDB" id="975117at2"/>
<organism evidence="2 3">
    <name type="scientific">Bacteroides graminisolvens DSM 19988 = JCM 15093</name>
    <dbReference type="NCBI Taxonomy" id="1121097"/>
    <lineage>
        <taxon>Bacteria</taxon>
        <taxon>Pseudomonadati</taxon>
        <taxon>Bacteroidota</taxon>
        <taxon>Bacteroidia</taxon>
        <taxon>Bacteroidales</taxon>
        <taxon>Bacteroidaceae</taxon>
        <taxon>Bacteroides</taxon>
    </lineage>
</organism>
<gene>
    <name evidence="2" type="ORF">JCM15093_2625</name>
</gene>
<evidence type="ECO:0008006" key="4">
    <source>
        <dbReference type="Google" id="ProtNLM"/>
    </source>
</evidence>
<name>A0A069D4N3_9BACE</name>
<dbReference type="Proteomes" id="UP000027601">
    <property type="component" value="Unassembled WGS sequence"/>
</dbReference>
<evidence type="ECO:0000313" key="2">
    <source>
        <dbReference type="EMBL" id="GAK37377.1"/>
    </source>
</evidence>
<keyword evidence="3" id="KW-1185">Reference proteome</keyword>
<protein>
    <recommendedName>
        <fullName evidence="4">SusF/SusE family outer membrane protein</fullName>
    </recommendedName>
</protein>
<dbReference type="AlphaFoldDB" id="A0A069D4N3"/>
<feature type="chain" id="PRO_5001659949" description="SusF/SusE family outer membrane protein" evidence="1">
    <location>
        <begin position="21"/>
        <end position="153"/>
    </location>
</feature>
<dbReference type="EMBL" id="BAJS01000019">
    <property type="protein sequence ID" value="GAK37377.1"/>
    <property type="molecule type" value="Genomic_DNA"/>
</dbReference>
<dbReference type="RefSeq" id="WP_024997065.1">
    <property type="nucleotide sequence ID" value="NZ_BAJS01000019.1"/>
</dbReference>
<dbReference type="GO" id="GO:0019867">
    <property type="term" value="C:outer membrane"/>
    <property type="evidence" value="ECO:0007669"/>
    <property type="project" value="InterPro"/>
</dbReference>
<dbReference type="GO" id="GO:2001070">
    <property type="term" value="F:starch binding"/>
    <property type="evidence" value="ECO:0007669"/>
    <property type="project" value="InterPro"/>
</dbReference>
<comment type="caution">
    <text evidence="2">The sequence shown here is derived from an EMBL/GenBank/DDBJ whole genome shotgun (WGS) entry which is preliminary data.</text>
</comment>
<proteinExistence type="predicted"/>
<keyword evidence="1" id="KW-0732">Signal</keyword>
<feature type="signal peptide" evidence="1">
    <location>
        <begin position="1"/>
        <end position="20"/>
    </location>
</feature>
<accession>A0A069D4N3</accession>
<dbReference type="eggNOG" id="ENOG502Z9MU">
    <property type="taxonomic scope" value="Bacteria"/>
</dbReference>
<dbReference type="PROSITE" id="PS51257">
    <property type="entry name" value="PROKAR_LIPOPROTEIN"/>
    <property type="match status" value="1"/>
</dbReference>
<evidence type="ECO:0000313" key="3">
    <source>
        <dbReference type="Proteomes" id="UP000027601"/>
    </source>
</evidence>
<evidence type="ECO:0000256" key="1">
    <source>
        <dbReference type="SAM" id="SignalP"/>
    </source>
</evidence>
<sequence length="153" mass="16726">MKPIYKFLSMAMLFVAVTLASCEGEKDLVVIEGNLPIKTETLYMVGDATPAGWNIDAPTAFTPSQEDPLVFSYEGPLNTGELKCPLKTGNWGGVFVMPVNNGCKISKSGIDDTTFSLMPTGNPDNKWKVEDAGTYKLVFDLRNWTVSATYISE</sequence>